<gene>
    <name evidence="6" type="ORF">RCOM_1585330</name>
</gene>
<evidence type="ECO:0000256" key="3">
    <source>
        <dbReference type="ARBA" id="ARBA00022576"/>
    </source>
</evidence>
<comment type="similarity">
    <text evidence="2">Belongs to the class-IV pyridoxal-phosphate-dependent aminotransferase family.</text>
</comment>
<dbReference type="InParanoid" id="B9R6T8"/>
<dbReference type="InterPro" id="IPR001544">
    <property type="entry name" value="Aminotrans_IV"/>
</dbReference>
<reference evidence="7" key="1">
    <citation type="journal article" date="2010" name="Nat. Biotechnol.">
        <title>Draft genome sequence of the oilseed species Ricinus communis.</title>
        <authorList>
            <person name="Chan A.P."/>
            <person name="Crabtree J."/>
            <person name="Zhao Q."/>
            <person name="Lorenzi H."/>
            <person name="Orvis J."/>
            <person name="Puiu D."/>
            <person name="Melake-Berhan A."/>
            <person name="Jones K.M."/>
            <person name="Redman J."/>
            <person name="Chen G."/>
            <person name="Cahoon E.B."/>
            <person name="Gedil M."/>
            <person name="Stanke M."/>
            <person name="Haas B.J."/>
            <person name="Wortman J.R."/>
            <person name="Fraser-Liggett C.M."/>
            <person name="Ravel J."/>
            <person name="Rabinowicz P.D."/>
        </authorList>
    </citation>
    <scope>NUCLEOTIDE SEQUENCE [LARGE SCALE GENOMIC DNA]</scope>
    <source>
        <strain evidence="7">cv. Hale</strain>
    </source>
</reference>
<dbReference type="eggNOG" id="KOG0975">
    <property type="taxonomic scope" value="Eukaryota"/>
</dbReference>
<comment type="cofactor">
    <cofactor evidence="1">
        <name>pyridoxal 5'-phosphate</name>
        <dbReference type="ChEBI" id="CHEBI:597326"/>
    </cofactor>
</comment>
<dbReference type="EMBL" id="EQ973772">
    <property type="protein sequence ID" value="EEF52218.1"/>
    <property type="molecule type" value="Genomic_DNA"/>
</dbReference>
<dbReference type="GO" id="GO:0009507">
    <property type="term" value="C:chloroplast"/>
    <property type="evidence" value="ECO:0000318"/>
    <property type="project" value="GO_Central"/>
</dbReference>
<dbReference type="NCBIfam" id="TIGR01123">
    <property type="entry name" value="ilvE_II"/>
    <property type="match status" value="1"/>
</dbReference>
<dbReference type="PANTHER" id="PTHR42825:SF10">
    <property type="entry name" value="BRANCHED-CHAIN-AMINO-ACID AMINOTRANSFERASE"/>
    <property type="match status" value="1"/>
</dbReference>
<dbReference type="InterPro" id="IPR043131">
    <property type="entry name" value="BCAT-like_N"/>
</dbReference>
<evidence type="ECO:0000256" key="2">
    <source>
        <dbReference type="ARBA" id="ARBA00009320"/>
    </source>
</evidence>
<evidence type="ECO:0000256" key="1">
    <source>
        <dbReference type="ARBA" id="ARBA00001933"/>
    </source>
</evidence>
<dbReference type="PANTHER" id="PTHR42825">
    <property type="entry name" value="AMINO ACID AMINOTRANSFERASE"/>
    <property type="match status" value="1"/>
</dbReference>
<dbReference type="Gene3D" id="3.20.10.10">
    <property type="entry name" value="D-amino Acid Aminotransferase, subunit A, domain 2"/>
    <property type="match status" value="1"/>
</dbReference>
<keyword evidence="4 6" id="KW-0808">Transferase</keyword>
<sequence length="440" mass="48438">MCYEVKCSSCGKTSWGGCGRHVPSVYNRIPQGQHCLCRAWPGVDPNNPNAHAAQSSSFCTVHDQLHLAPSRHAMVTRLTVRIRATPSDTQSRTSELANDIRWDKDDLGFDTVPTDFMYVMKCCEGGDKFSDGELLLYEKIELNPFSSVLNYGQGIIEDLKAFKKEDDSTILLFRPEANGLRMRVGADRLCMPSPTIHQFVEAVKLTASANRRWVPPQNKGFLHIRPLLIGSGNVLSLIPSTEFIFLIYVNPVTNYFESGEEPINLVVENVIHRAVPGGVGSTKAIGNYAMVAKAQAAAKANGYHDVLYLDAVHNKYLEQITTANIFLVKDKTICTPALRGTILPGITRESIIDIARGQGFQVEERLVSVEELFSADEVFCTGNTIGLFPVASITYLGERLSYKGGGLGTISQQLCSALSNIQKGISEDKMGWTTVLKQEE</sequence>
<evidence type="ECO:0000256" key="5">
    <source>
        <dbReference type="ARBA" id="ARBA00022898"/>
    </source>
</evidence>
<evidence type="ECO:0000313" key="7">
    <source>
        <dbReference type="Proteomes" id="UP000008311"/>
    </source>
</evidence>
<dbReference type="GO" id="GO:0009081">
    <property type="term" value="P:branched-chain amino acid metabolic process"/>
    <property type="evidence" value="ECO:0007669"/>
    <property type="project" value="InterPro"/>
</dbReference>
<keyword evidence="7" id="KW-1185">Reference proteome</keyword>
<dbReference type="Pfam" id="PF01063">
    <property type="entry name" value="Aminotran_4"/>
    <property type="match status" value="1"/>
</dbReference>
<dbReference type="STRING" id="3988.B9R6T8"/>
<keyword evidence="3 6" id="KW-0032">Aminotransferase</keyword>
<dbReference type="Gene3D" id="3.30.470.10">
    <property type="match status" value="1"/>
</dbReference>
<keyword evidence="5" id="KW-0663">Pyridoxal phosphate</keyword>
<dbReference type="InterPro" id="IPR043132">
    <property type="entry name" value="BCAT-like_C"/>
</dbReference>
<protein>
    <submittedName>
        <fullName evidence="6">Branched-chain amino acid aminotransferase, putative</fullName>
        <ecNumber evidence="6">2.6.1.42</ecNumber>
    </submittedName>
</protein>
<dbReference type="InterPro" id="IPR033939">
    <property type="entry name" value="BCAT_family"/>
</dbReference>
<dbReference type="EC" id="2.6.1.42" evidence="6"/>
<name>B9R6T8_RICCO</name>
<dbReference type="GO" id="GO:0004084">
    <property type="term" value="F:branched-chain-amino-acid transaminase activity"/>
    <property type="evidence" value="ECO:0000318"/>
    <property type="project" value="GO_Central"/>
</dbReference>
<dbReference type="AlphaFoldDB" id="B9R6T8"/>
<dbReference type="CDD" id="cd01557">
    <property type="entry name" value="BCAT_beta_family"/>
    <property type="match status" value="1"/>
</dbReference>
<proteinExistence type="inferred from homology"/>
<organism evidence="6 7">
    <name type="scientific">Ricinus communis</name>
    <name type="common">Castor bean</name>
    <dbReference type="NCBI Taxonomy" id="3988"/>
    <lineage>
        <taxon>Eukaryota</taxon>
        <taxon>Viridiplantae</taxon>
        <taxon>Streptophyta</taxon>
        <taxon>Embryophyta</taxon>
        <taxon>Tracheophyta</taxon>
        <taxon>Spermatophyta</taxon>
        <taxon>Magnoliopsida</taxon>
        <taxon>eudicotyledons</taxon>
        <taxon>Gunneridae</taxon>
        <taxon>Pentapetalae</taxon>
        <taxon>rosids</taxon>
        <taxon>fabids</taxon>
        <taxon>Malpighiales</taxon>
        <taxon>Euphorbiaceae</taxon>
        <taxon>Acalyphoideae</taxon>
        <taxon>Acalypheae</taxon>
        <taxon>Ricinus</taxon>
    </lineage>
</organism>
<dbReference type="Proteomes" id="UP000008311">
    <property type="component" value="Unassembled WGS sequence"/>
</dbReference>
<accession>B9R6T8</accession>
<dbReference type="SUPFAM" id="SSF56752">
    <property type="entry name" value="D-aminoacid aminotransferase-like PLP-dependent enzymes"/>
    <property type="match status" value="1"/>
</dbReference>
<dbReference type="InterPro" id="IPR036038">
    <property type="entry name" value="Aminotransferase-like"/>
</dbReference>
<dbReference type="InterPro" id="IPR005786">
    <property type="entry name" value="B_amino_transII"/>
</dbReference>
<evidence type="ECO:0000256" key="4">
    <source>
        <dbReference type="ARBA" id="ARBA00022679"/>
    </source>
</evidence>
<evidence type="ECO:0000313" key="6">
    <source>
        <dbReference type="EMBL" id="EEF52218.1"/>
    </source>
</evidence>